<sequence length="268" mass="30120">MVKNLQKQPHIQEVKAFEAFCELCGSNHEASECEQQVESGCYVGNYNRNTTSNTYNPAWRNHPNFSWKNQNNTLNPQQPNQMGFQNQPRQNPQQNLPRPEFQQPTEYKTLENTLTQFMAQTSPYMARTDRFIQKTDAFMDRTEMKLQNHDATLKSLETQVGQISQMLNTRPIGGFPSDTEVAKGATHEQCKAITTRSGRVLEPSTKQTGTAASPSAATDTPAEAESQAKADEDHEDPHTTTGESSAESSHAHTYKPEEIKPPHPFHKG</sequence>
<evidence type="ECO:0000313" key="2">
    <source>
        <dbReference type="EMBL" id="KAK8564489.1"/>
    </source>
</evidence>
<feature type="compositionally biased region" description="Low complexity" evidence="1">
    <location>
        <begin position="210"/>
        <end position="225"/>
    </location>
</feature>
<keyword evidence="3" id="KW-1185">Reference proteome</keyword>
<feature type="compositionally biased region" description="Polar residues" evidence="1">
    <location>
        <begin position="239"/>
        <end position="248"/>
    </location>
</feature>
<organism evidence="2 3">
    <name type="scientific">Hibiscus sabdariffa</name>
    <name type="common">roselle</name>
    <dbReference type="NCBI Taxonomy" id="183260"/>
    <lineage>
        <taxon>Eukaryota</taxon>
        <taxon>Viridiplantae</taxon>
        <taxon>Streptophyta</taxon>
        <taxon>Embryophyta</taxon>
        <taxon>Tracheophyta</taxon>
        <taxon>Spermatophyta</taxon>
        <taxon>Magnoliopsida</taxon>
        <taxon>eudicotyledons</taxon>
        <taxon>Gunneridae</taxon>
        <taxon>Pentapetalae</taxon>
        <taxon>rosids</taxon>
        <taxon>malvids</taxon>
        <taxon>Malvales</taxon>
        <taxon>Malvaceae</taxon>
        <taxon>Malvoideae</taxon>
        <taxon>Hibiscus</taxon>
    </lineage>
</organism>
<feature type="region of interest" description="Disordered" evidence="1">
    <location>
        <begin position="53"/>
        <end position="100"/>
    </location>
</feature>
<reference evidence="2 3" key="1">
    <citation type="journal article" date="2024" name="G3 (Bethesda)">
        <title>Genome assembly of Hibiscus sabdariffa L. provides insights into metabolisms of medicinal natural products.</title>
        <authorList>
            <person name="Kim T."/>
        </authorList>
    </citation>
    <scope>NUCLEOTIDE SEQUENCE [LARGE SCALE GENOMIC DNA]</scope>
    <source>
        <strain evidence="2">TK-2024</strain>
        <tissue evidence="2">Old leaves</tissue>
    </source>
</reference>
<evidence type="ECO:0000313" key="3">
    <source>
        <dbReference type="Proteomes" id="UP001472677"/>
    </source>
</evidence>
<accession>A0ABR2ER31</accession>
<feature type="compositionally biased region" description="Basic and acidic residues" evidence="1">
    <location>
        <begin position="226"/>
        <end position="238"/>
    </location>
</feature>
<dbReference type="Proteomes" id="UP001472677">
    <property type="component" value="Unassembled WGS sequence"/>
</dbReference>
<name>A0ABR2ER31_9ROSI</name>
<feature type="compositionally biased region" description="Low complexity" evidence="1">
    <location>
        <begin position="69"/>
        <end position="99"/>
    </location>
</feature>
<proteinExistence type="predicted"/>
<protein>
    <submittedName>
        <fullName evidence="2">Uncharacterized protein</fullName>
    </submittedName>
</protein>
<comment type="caution">
    <text evidence="2">The sequence shown here is derived from an EMBL/GenBank/DDBJ whole genome shotgun (WGS) entry which is preliminary data.</text>
</comment>
<evidence type="ECO:0000256" key="1">
    <source>
        <dbReference type="SAM" id="MobiDB-lite"/>
    </source>
</evidence>
<gene>
    <name evidence="2" type="ORF">V6N12_036612</name>
</gene>
<feature type="region of interest" description="Disordered" evidence="1">
    <location>
        <begin position="170"/>
        <end position="268"/>
    </location>
</feature>
<dbReference type="EMBL" id="JBBPBM010000011">
    <property type="protein sequence ID" value="KAK8564489.1"/>
    <property type="molecule type" value="Genomic_DNA"/>
</dbReference>